<reference evidence="1" key="1">
    <citation type="submission" date="2020-11" db="EMBL/GenBank/DDBJ databases">
        <title>Whole-genome analyses of Nonomuraea sp. K274.</title>
        <authorList>
            <person name="Veyisoglu A."/>
        </authorList>
    </citation>
    <scope>NUCLEOTIDE SEQUENCE</scope>
    <source>
        <strain evidence="1">K274</strain>
    </source>
</reference>
<protein>
    <submittedName>
        <fullName evidence="1">Uncharacterized protein</fullName>
    </submittedName>
</protein>
<dbReference type="EMBL" id="JADOGI010000115">
    <property type="protein sequence ID" value="MBF8190232.1"/>
    <property type="molecule type" value="Genomic_DNA"/>
</dbReference>
<comment type="caution">
    <text evidence="1">The sequence shown here is derived from an EMBL/GenBank/DDBJ whole genome shotgun (WGS) entry which is preliminary data.</text>
</comment>
<evidence type="ECO:0000313" key="1">
    <source>
        <dbReference type="EMBL" id="MBF8190232.1"/>
    </source>
</evidence>
<keyword evidence="2" id="KW-1185">Reference proteome</keyword>
<dbReference type="AlphaFoldDB" id="A0A931AJJ1"/>
<gene>
    <name evidence="1" type="ORF">ITP53_31805</name>
</gene>
<dbReference type="Proteomes" id="UP000605361">
    <property type="component" value="Unassembled WGS sequence"/>
</dbReference>
<organism evidence="1 2">
    <name type="scientific">Nonomuraea cypriaca</name>
    <dbReference type="NCBI Taxonomy" id="1187855"/>
    <lineage>
        <taxon>Bacteria</taxon>
        <taxon>Bacillati</taxon>
        <taxon>Actinomycetota</taxon>
        <taxon>Actinomycetes</taxon>
        <taxon>Streptosporangiales</taxon>
        <taxon>Streptosporangiaceae</taxon>
        <taxon>Nonomuraea</taxon>
    </lineage>
</organism>
<dbReference type="RefSeq" id="WP_195899155.1">
    <property type="nucleotide sequence ID" value="NZ_JADOGI010000115.1"/>
</dbReference>
<proteinExistence type="predicted"/>
<evidence type="ECO:0000313" key="2">
    <source>
        <dbReference type="Proteomes" id="UP000605361"/>
    </source>
</evidence>
<sequence length="76" mass="7857">MWVAVPSGFVIVGEGNSSPCTSFTSTWTIRTPNPVGITTICRVGLAQIPAGYHTVGGTTSGEPCASFDGTWQIAPN</sequence>
<accession>A0A931AJJ1</accession>
<name>A0A931AJJ1_9ACTN</name>